<dbReference type="PANTHER" id="PTHR10204">
    <property type="entry name" value="NAD P H OXIDOREDUCTASE-RELATED"/>
    <property type="match status" value="1"/>
</dbReference>
<dbReference type="RefSeq" id="WP_192149629.1">
    <property type="nucleotide sequence ID" value="NZ_JACYXI010000013.1"/>
</dbReference>
<comment type="caution">
    <text evidence="4">The sequence shown here is derived from an EMBL/GenBank/DDBJ whole genome shotgun (WGS) entry which is preliminary data.</text>
</comment>
<dbReference type="InterPro" id="IPR029039">
    <property type="entry name" value="Flavoprotein-like_sf"/>
</dbReference>
<dbReference type="Gene3D" id="3.40.50.360">
    <property type="match status" value="1"/>
</dbReference>
<organism evidence="4 5">
    <name type="scientific">Roseibium litorale</name>
    <dbReference type="NCBI Taxonomy" id="2803841"/>
    <lineage>
        <taxon>Bacteria</taxon>
        <taxon>Pseudomonadati</taxon>
        <taxon>Pseudomonadota</taxon>
        <taxon>Alphaproteobacteria</taxon>
        <taxon>Hyphomicrobiales</taxon>
        <taxon>Stappiaceae</taxon>
        <taxon>Roseibium</taxon>
    </lineage>
</organism>
<name>A0ABR9CRX4_9HYPH</name>
<keyword evidence="2" id="KW-0560">Oxidoreductase</keyword>
<evidence type="ECO:0000256" key="2">
    <source>
        <dbReference type="ARBA" id="ARBA00023002"/>
    </source>
</evidence>
<dbReference type="PANTHER" id="PTHR10204:SF34">
    <property type="entry name" value="NAD(P)H DEHYDROGENASE [QUINONE] 1 ISOFORM 1"/>
    <property type="match status" value="1"/>
</dbReference>
<reference evidence="4 5" key="2">
    <citation type="journal article" date="2021" name="Int. J. Syst. Evol. Microbiol.">
        <title>Roseibium litorale sp. nov., isolated from a tidal flat sediment and proposal for the reclassification of Labrenzia polysiphoniae as Roseibium polysiphoniae comb. nov.</title>
        <authorList>
            <person name="Liu Y."/>
            <person name="Pei T."/>
            <person name="Du J."/>
            <person name="Chao M."/>
            <person name="Deng M.R."/>
            <person name="Zhu H."/>
        </authorList>
    </citation>
    <scope>NUCLEOTIDE SEQUENCE [LARGE SCALE GENOMIC DNA]</scope>
    <source>
        <strain evidence="4 5">4C16A</strain>
    </source>
</reference>
<dbReference type="SUPFAM" id="SSF52218">
    <property type="entry name" value="Flavoproteins"/>
    <property type="match status" value="1"/>
</dbReference>
<dbReference type="Pfam" id="PF02525">
    <property type="entry name" value="Flavodoxin_2"/>
    <property type="match status" value="1"/>
</dbReference>
<evidence type="ECO:0000313" key="5">
    <source>
        <dbReference type="Proteomes" id="UP000632063"/>
    </source>
</evidence>
<evidence type="ECO:0000256" key="1">
    <source>
        <dbReference type="ARBA" id="ARBA00006252"/>
    </source>
</evidence>
<protein>
    <submittedName>
        <fullName evidence="4">NAD(P)H-dependent oxidoreductase</fullName>
    </submittedName>
</protein>
<keyword evidence="5" id="KW-1185">Reference proteome</keyword>
<dbReference type="InterPro" id="IPR051545">
    <property type="entry name" value="NAD(P)H_dehydrogenase_qn"/>
</dbReference>
<dbReference type="Proteomes" id="UP000632063">
    <property type="component" value="Unassembled WGS sequence"/>
</dbReference>
<proteinExistence type="inferred from homology"/>
<evidence type="ECO:0000259" key="3">
    <source>
        <dbReference type="Pfam" id="PF02525"/>
    </source>
</evidence>
<evidence type="ECO:0000313" key="4">
    <source>
        <dbReference type="EMBL" id="MBD8893508.1"/>
    </source>
</evidence>
<comment type="similarity">
    <text evidence="1">Belongs to the NAD(P)H dehydrogenase (quinone) family.</text>
</comment>
<gene>
    <name evidence="4" type="ORF">IG616_18330</name>
</gene>
<accession>A0ABR9CRX4</accession>
<reference evidence="5" key="1">
    <citation type="submission" date="2020-09" db="EMBL/GenBank/DDBJ databases">
        <title>The genome sequence of strain Labrenzia suaedae 4C16A.</title>
        <authorList>
            <person name="Liu Y."/>
        </authorList>
    </citation>
    <scope>NUCLEOTIDE SEQUENCE [LARGE SCALE GENOMIC DNA]</scope>
    <source>
        <strain evidence="5">4C16A</strain>
    </source>
</reference>
<sequence>MSRKILVLDGHPAAETLNGALAATYGEGARASGHEVRIHHLSAMRFNPDLGIASYRNVPDLEPDLAAFFEDLLWCEHFVITHPMWWGGMPAKLKGLIDRVFLPGKTFQYQEGRPLPLGLMSGRSARVIMTSDTPNFFLDWIYGNGIGKQTSRQILKFCGFKPARFTRFAPVRKSSDARRAGYLAKVRALGAKGA</sequence>
<dbReference type="InterPro" id="IPR003680">
    <property type="entry name" value="Flavodoxin_fold"/>
</dbReference>
<feature type="domain" description="Flavodoxin-like fold" evidence="3">
    <location>
        <begin position="4"/>
        <end position="188"/>
    </location>
</feature>
<dbReference type="EMBL" id="JACYXI010000013">
    <property type="protein sequence ID" value="MBD8893508.1"/>
    <property type="molecule type" value="Genomic_DNA"/>
</dbReference>